<proteinExistence type="predicted"/>
<organism evidence="2 3">
    <name type="scientific">Mesorhizobium delmotii</name>
    <dbReference type="NCBI Taxonomy" id="1631247"/>
    <lineage>
        <taxon>Bacteria</taxon>
        <taxon>Pseudomonadati</taxon>
        <taxon>Pseudomonadota</taxon>
        <taxon>Alphaproteobacteria</taxon>
        <taxon>Hyphomicrobiales</taxon>
        <taxon>Phyllobacteriaceae</taxon>
        <taxon>Mesorhizobium</taxon>
    </lineage>
</organism>
<evidence type="ECO:0000256" key="1">
    <source>
        <dbReference type="SAM" id="MobiDB-lite"/>
    </source>
</evidence>
<dbReference type="Proteomes" id="UP000245698">
    <property type="component" value="Unassembled WGS sequence"/>
</dbReference>
<name>A0A2P9A9K4_9HYPH</name>
<sequence>MSQYPVEASEQAEPAFADFQNSPQMSIAAPEYGRHNRLLPIGRLERANPGANHPS</sequence>
<keyword evidence="3" id="KW-1185">Reference proteome</keyword>
<protein>
    <submittedName>
        <fullName evidence="2">Uncharacterized protein</fullName>
    </submittedName>
</protein>
<accession>A0A2P9A9K4</accession>
<feature type="region of interest" description="Disordered" evidence="1">
    <location>
        <begin position="1"/>
        <end position="23"/>
    </location>
</feature>
<dbReference type="EMBL" id="FUIG01000001">
    <property type="protein sequence ID" value="SJM27804.1"/>
    <property type="molecule type" value="Genomic_DNA"/>
</dbReference>
<gene>
    <name evidence="2" type="ORF">BQ8482_10020</name>
</gene>
<evidence type="ECO:0000313" key="3">
    <source>
        <dbReference type="Proteomes" id="UP000245698"/>
    </source>
</evidence>
<reference evidence="3" key="1">
    <citation type="submission" date="2016-12" db="EMBL/GenBank/DDBJ databases">
        <authorList>
            <person name="Brunel B."/>
        </authorList>
    </citation>
    <scope>NUCLEOTIDE SEQUENCE [LARGE SCALE GENOMIC DNA]</scope>
</reference>
<dbReference type="AlphaFoldDB" id="A0A2P9A9K4"/>
<evidence type="ECO:0000313" key="2">
    <source>
        <dbReference type="EMBL" id="SJM27804.1"/>
    </source>
</evidence>